<dbReference type="Pfam" id="PF11707">
    <property type="entry name" value="Npa1"/>
    <property type="match status" value="1"/>
</dbReference>
<comment type="caution">
    <text evidence="3">The sequence shown here is derived from an EMBL/GenBank/DDBJ whole genome shotgun (WGS) entry which is preliminary data.</text>
</comment>
<evidence type="ECO:0000259" key="2">
    <source>
        <dbReference type="Pfam" id="PF16201"/>
    </source>
</evidence>
<dbReference type="InterPro" id="IPR032436">
    <property type="entry name" value="URB1_C"/>
</dbReference>
<dbReference type="PANTHER" id="PTHR13500:SF0">
    <property type="entry name" value="NUCLEOLAR PRE-RIBOSOMAL-ASSOCIATED PROTEIN 1"/>
    <property type="match status" value="1"/>
</dbReference>
<feature type="domain" description="URB1 N-terminal" evidence="1">
    <location>
        <begin position="64"/>
        <end position="362"/>
    </location>
</feature>
<evidence type="ECO:0000259" key="1">
    <source>
        <dbReference type="Pfam" id="PF11707"/>
    </source>
</evidence>
<dbReference type="Pfam" id="PF16201">
    <property type="entry name" value="NopRA1"/>
    <property type="match status" value="1"/>
</dbReference>
<evidence type="ECO:0000313" key="3">
    <source>
        <dbReference type="EMBL" id="KAI6655074.1"/>
    </source>
</evidence>
<dbReference type="PANTHER" id="PTHR13500">
    <property type="entry name" value="NUCLEOLAR PRERIBOSOMAL-ASSOCIATED PROTEIN 1"/>
    <property type="match status" value="1"/>
</dbReference>
<dbReference type="GO" id="GO:0000466">
    <property type="term" value="P:maturation of 5.8S rRNA from tricistronic rRNA transcript (SSU-rRNA, 5.8S rRNA, LSU-rRNA)"/>
    <property type="evidence" value="ECO:0007669"/>
    <property type="project" value="TreeGrafter"/>
</dbReference>
<sequence length="1505" mass="172975">MSNSNEASHQLHTITSLLCSNELQIISAGLKLLLTATDTIWNEYLQSAPECGHIIQCLSMGKTKITSDILEKCWKILTRVYASDTIVHLSTNILHDVVSKYLKHIFHSLSRNSPETLTMAVLGFLSSAVLYDNQHANLIMSHCNLAHNIYHYMFSHKSRLRPSIIKFVLSFFMTDDFQLIRTLLEIKVVFNNIFKYIKHDPIDLSYFIIAIIAKKIFSPEISKKLKIGVFSSSTMIQIFHLLDKDDEVSLEDDSVTFQLREQGFDSEVIPFCDYVEVFIKILCTSERFGLCYLPKIEMINSYKYNNPAILYILKAIPYSMRVGNKVERLIIELLHSSPDITYNFLSEDLYLIIPQIQSEWVNTLEFLIKFYRTLPLKASIQKTSLKSALINLNLSSLSALLFPPQTAKLHFNQGILHQNYLCKYLTAQFLTCLLTNYSNLHVISNSVPESKFDIGSFIESIRFKLPDVMIIIAQLKLTSQMTEAQFTDDIDKFGCEISSKYGHLRDKICETFLITFLKLLLLYQELYPLSILQANYSVSKLLTNFTMSNESMLIALRIVNQSPAGAIKWLDANSTKSPLGLLINIYLLTDLTPSLHSEIELCFMKFTREMPHLCVNPLLINLTLTTIKSMVGTTILPNVNNYVTELGNFLVRVISYKSFELNFQSDGLSCLVKILEENIHTSSDDFAFFEIFWLLVDVAIYQNDEDLVILLFYLFSKLLLKTGLIQRHMFTFYSQCFDLLLSKANTILNFPLPCQIIYKHLLEFLVIWIHKLNNSSLTNMKLIILSIEDELSEFQRNTTSLANNLIHTSDIQKLFEFQNGIPTDFIVNILKYIPYGFAQYMLNETNTLHLTFLSEITSKLDFHEWIFQSCALTNFHLDANTGVATNYANFLLQLQPIINLYFQSIDSVFDHQCLIDYSEFCGGLLCITNHLCQTGKTVLIRIIQHFTSIAIQTSKYFELIQNNRTIASTYSWWRSLIEPVNIESKAKRLKVTDELTYETLYSLLLLITSLDCDKPKCILDFYLKLTDRNEILSCDSIVDFRCNGSEIIDTITIAIHDDILASLEHNNNNNDNNKQQTVGNYSDSCVYSEATWTDKEMKIINLLQRDGIECVNSLKDNLAFATQVLLKVYKGTLSKDDQNILNIFRTLEVTDNSECNLKPFVWGDKVLHYMEYESKAFTHVTQSYNPNNILLELSIELLNETISQFPVYRVFDEVFDSKLPEHLYDPCFLLPLFSFILAPGVDVDCRKFAELGCLGVLFRCLSSLSYDVRASAAHCLDRYTTHMSYNSFREKRQISLILDITANTICEDLSRIPSIHTSFLARTVPILLHPNHDLFLLLTKFLLSKPNINTEELPLLKTMILSSSPVQKREKIWMIKLLIEGILCEEDYKFYKRRHIFSLLFSMCDPVLNELQICLAIIKFALKVSSLHFACRDLVSYEGLGAWAIHLCTQLKHISESQEKNTILECLDEIVLRACDMDDGAILEATFRDFNFPPPEGFERILVDL</sequence>
<dbReference type="InterPro" id="IPR021714">
    <property type="entry name" value="URB1_N"/>
</dbReference>
<organism evidence="3 4">
    <name type="scientific">Oopsacas minuta</name>
    <dbReference type="NCBI Taxonomy" id="111878"/>
    <lineage>
        <taxon>Eukaryota</taxon>
        <taxon>Metazoa</taxon>
        <taxon>Porifera</taxon>
        <taxon>Hexactinellida</taxon>
        <taxon>Hexasterophora</taxon>
        <taxon>Lyssacinosida</taxon>
        <taxon>Leucopsacidae</taxon>
        <taxon>Oopsacas</taxon>
    </lineage>
</organism>
<evidence type="ECO:0000313" key="4">
    <source>
        <dbReference type="Proteomes" id="UP001165289"/>
    </source>
</evidence>
<feature type="domain" description="URB1 C-terminal" evidence="2">
    <location>
        <begin position="1254"/>
        <end position="1443"/>
    </location>
</feature>
<proteinExistence type="predicted"/>
<dbReference type="GO" id="GO:0000463">
    <property type="term" value="P:maturation of LSU-rRNA from tricistronic rRNA transcript (SSU-rRNA, 5.8S rRNA, LSU-rRNA)"/>
    <property type="evidence" value="ECO:0007669"/>
    <property type="project" value="TreeGrafter"/>
</dbReference>
<keyword evidence="4" id="KW-1185">Reference proteome</keyword>
<protein>
    <submittedName>
        <fullName evidence="3">Nucleolar pre-ribosomal-associated protein 1-like</fullName>
    </submittedName>
</protein>
<dbReference type="GO" id="GO:0005730">
    <property type="term" value="C:nucleolus"/>
    <property type="evidence" value="ECO:0007669"/>
    <property type="project" value="TreeGrafter"/>
</dbReference>
<dbReference type="InterPro" id="IPR039844">
    <property type="entry name" value="URB1"/>
</dbReference>
<gene>
    <name evidence="3" type="ORF">LOD99_2363</name>
</gene>
<dbReference type="EMBL" id="JAKMXF010000210">
    <property type="protein sequence ID" value="KAI6655074.1"/>
    <property type="molecule type" value="Genomic_DNA"/>
</dbReference>
<dbReference type="Proteomes" id="UP001165289">
    <property type="component" value="Unassembled WGS sequence"/>
</dbReference>
<name>A0AAV7K2Y8_9METZ</name>
<reference evidence="3 4" key="1">
    <citation type="journal article" date="2023" name="BMC Biol.">
        <title>The compact genome of the sponge Oopsacas minuta (Hexactinellida) is lacking key metazoan core genes.</title>
        <authorList>
            <person name="Santini S."/>
            <person name="Schenkelaars Q."/>
            <person name="Jourda C."/>
            <person name="Duchesne M."/>
            <person name="Belahbib H."/>
            <person name="Rocher C."/>
            <person name="Selva M."/>
            <person name="Riesgo A."/>
            <person name="Vervoort M."/>
            <person name="Leys S.P."/>
            <person name="Kodjabachian L."/>
            <person name="Le Bivic A."/>
            <person name="Borchiellini C."/>
            <person name="Claverie J.M."/>
            <person name="Renard E."/>
        </authorList>
    </citation>
    <scope>NUCLEOTIDE SEQUENCE [LARGE SCALE GENOMIC DNA]</scope>
    <source>
        <strain evidence="3">SPO-2</strain>
    </source>
</reference>
<accession>A0AAV7K2Y8</accession>